<dbReference type="GO" id="GO:0005524">
    <property type="term" value="F:ATP binding"/>
    <property type="evidence" value="ECO:0007669"/>
    <property type="project" value="UniProtKB-UniRule"/>
</dbReference>
<dbReference type="AlphaFoldDB" id="A0AB32WH07"/>
<dbReference type="RefSeq" id="XP_017978200.1">
    <property type="nucleotide sequence ID" value="XM_018122711.1"/>
</dbReference>
<evidence type="ECO:0000259" key="26">
    <source>
        <dbReference type="PROSITE" id="PS50011"/>
    </source>
</evidence>
<organism evidence="27 28">
    <name type="scientific">Theobroma cacao</name>
    <name type="common">Cacao</name>
    <name type="synonym">Cocoa</name>
    <dbReference type="NCBI Taxonomy" id="3641"/>
    <lineage>
        <taxon>Eukaryota</taxon>
        <taxon>Viridiplantae</taxon>
        <taxon>Streptophyta</taxon>
        <taxon>Embryophyta</taxon>
        <taxon>Tracheophyta</taxon>
        <taxon>Spermatophyta</taxon>
        <taxon>Magnoliopsida</taxon>
        <taxon>eudicotyledons</taxon>
        <taxon>Gunneridae</taxon>
        <taxon>Pentapetalae</taxon>
        <taxon>rosids</taxon>
        <taxon>malvids</taxon>
        <taxon>Malvales</taxon>
        <taxon>Malvaceae</taxon>
        <taxon>Byttnerioideae</taxon>
        <taxon>Theobroma</taxon>
    </lineage>
</organism>
<dbReference type="FunFam" id="3.80.10.10:FF:000101">
    <property type="entry name" value="LRR receptor-like serine/threonine-protein kinase ERECTA"/>
    <property type="match status" value="1"/>
</dbReference>
<keyword evidence="8" id="KW-0597">Phosphoprotein</keyword>
<keyword evidence="20" id="KW-0325">Glycoprotein</keyword>
<keyword evidence="10" id="KW-0808">Transferase</keyword>
<dbReference type="FunFam" id="3.30.200.20:FF:000543">
    <property type="entry name" value="Putative leucine-rich repeat receptor-like serine/threonine-protein kinase"/>
    <property type="match status" value="1"/>
</dbReference>
<evidence type="ECO:0000256" key="11">
    <source>
        <dbReference type="ARBA" id="ARBA00022692"/>
    </source>
</evidence>
<keyword evidence="17 24" id="KW-1133">Transmembrane helix</keyword>
<keyword evidence="19" id="KW-0675">Receptor</keyword>
<comment type="subcellular location">
    <subcellularLocation>
        <location evidence="1">Cell membrane</location>
        <topology evidence="1">Single-pass membrane protein</topology>
    </subcellularLocation>
    <subcellularLocation>
        <location evidence="2">Membrane</location>
        <topology evidence="2">Single-pass type I membrane protein</topology>
    </subcellularLocation>
</comment>
<keyword evidence="9" id="KW-0433">Leucine-rich repeat</keyword>
<dbReference type="GO" id="GO:0005886">
    <property type="term" value="C:plasma membrane"/>
    <property type="evidence" value="ECO:0007669"/>
    <property type="project" value="UniProtKB-SubCell"/>
</dbReference>
<keyword evidence="18 24" id="KW-0472">Membrane</keyword>
<proteinExistence type="inferred from homology"/>
<dbReference type="PROSITE" id="PS00108">
    <property type="entry name" value="PROTEIN_KINASE_ST"/>
    <property type="match status" value="1"/>
</dbReference>
<dbReference type="Proteomes" id="UP000694886">
    <property type="component" value="Chromosome 6"/>
</dbReference>
<dbReference type="SMART" id="SM00365">
    <property type="entry name" value="LRR_SD22"/>
    <property type="match status" value="3"/>
</dbReference>
<dbReference type="InterPro" id="IPR003591">
    <property type="entry name" value="Leu-rich_rpt_typical-subtyp"/>
</dbReference>
<dbReference type="Pfam" id="PF13855">
    <property type="entry name" value="LRR_8"/>
    <property type="match status" value="1"/>
</dbReference>
<evidence type="ECO:0000256" key="7">
    <source>
        <dbReference type="ARBA" id="ARBA00022527"/>
    </source>
</evidence>
<evidence type="ECO:0000313" key="28">
    <source>
        <dbReference type="RefSeq" id="XP_017978200.1"/>
    </source>
</evidence>
<evidence type="ECO:0000256" key="2">
    <source>
        <dbReference type="ARBA" id="ARBA00004479"/>
    </source>
</evidence>
<evidence type="ECO:0000256" key="21">
    <source>
        <dbReference type="ARBA" id="ARBA00047899"/>
    </source>
</evidence>
<evidence type="ECO:0000256" key="22">
    <source>
        <dbReference type="ARBA" id="ARBA00048679"/>
    </source>
</evidence>
<dbReference type="GO" id="GO:0004674">
    <property type="term" value="F:protein serine/threonine kinase activity"/>
    <property type="evidence" value="ECO:0007669"/>
    <property type="project" value="UniProtKB-KW"/>
</dbReference>
<comment type="similarity">
    <text evidence="3">Belongs to the protein kinase superfamily. Ser/Thr protein kinase family.</text>
</comment>
<feature type="signal peptide" evidence="25">
    <location>
        <begin position="1"/>
        <end position="18"/>
    </location>
</feature>
<dbReference type="Pfam" id="PF00560">
    <property type="entry name" value="LRR_1"/>
    <property type="match status" value="8"/>
</dbReference>
<evidence type="ECO:0000256" key="9">
    <source>
        <dbReference type="ARBA" id="ARBA00022614"/>
    </source>
</evidence>
<gene>
    <name evidence="28" type="primary">LOC18595473</name>
</gene>
<keyword evidence="6" id="KW-1003">Cell membrane</keyword>
<dbReference type="SMART" id="SM00220">
    <property type="entry name" value="S_TKc"/>
    <property type="match status" value="1"/>
</dbReference>
<evidence type="ECO:0000256" key="1">
    <source>
        <dbReference type="ARBA" id="ARBA00004162"/>
    </source>
</evidence>
<evidence type="ECO:0000256" key="17">
    <source>
        <dbReference type="ARBA" id="ARBA00022989"/>
    </source>
</evidence>
<dbReference type="Gramene" id="Tc06v2_t003670.1">
    <property type="protein sequence ID" value="Tc06v2_p003670.1"/>
    <property type="gene ID" value="Tc06v2_g003670"/>
</dbReference>
<comment type="catalytic activity">
    <reaction evidence="22">
        <text>L-seryl-[protein] + ATP = O-phospho-L-seryl-[protein] + ADP + H(+)</text>
        <dbReference type="Rhea" id="RHEA:17989"/>
        <dbReference type="Rhea" id="RHEA-COMP:9863"/>
        <dbReference type="Rhea" id="RHEA-COMP:11604"/>
        <dbReference type="ChEBI" id="CHEBI:15378"/>
        <dbReference type="ChEBI" id="CHEBI:29999"/>
        <dbReference type="ChEBI" id="CHEBI:30616"/>
        <dbReference type="ChEBI" id="CHEBI:83421"/>
        <dbReference type="ChEBI" id="CHEBI:456216"/>
        <dbReference type="EC" id="2.7.11.1"/>
    </reaction>
</comment>
<feature type="domain" description="Protein kinase" evidence="26">
    <location>
        <begin position="596"/>
        <end position="899"/>
    </location>
</feature>
<feature type="chain" id="PRO_5044283989" description="non-specific serine/threonine protein kinase" evidence="25">
    <location>
        <begin position="19"/>
        <end position="921"/>
    </location>
</feature>
<dbReference type="PANTHER" id="PTHR48053">
    <property type="entry name" value="LEUCINE RICH REPEAT FAMILY PROTEIN, EXPRESSED"/>
    <property type="match status" value="1"/>
</dbReference>
<evidence type="ECO:0000256" key="8">
    <source>
        <dbReference type="ARBA" id="ARBA00022553"/>
    </source>
</evidence>
<dbReference type="InterPro" id="IPR000719">
    <property type="entry name" value="Prot_kinase_dom"/>
</dbReference>
<evidence type="ECO:0000256" key="3">
    <source>
        <dbReference type="ARBA" id="ARBA00008684"/>
    </source>
</evidence>
<reference evidence="28" key="2">
    <citation type="submission" date="2025-08" db="UniProtKB">
        <authorList>
            <consortium name="RefSeq"/>
        </authorList>
    </citation>
    <scope>IDENTIFICATION</scope>
</reference>
<evidence type="ECO:0000256" key="12">
    <source>
        <dbReference type="ARBA" id="ARBA00022729"/>
    </source>
</evidence>
<evidence type="ECO:0000256" key="14">
    <source>
        <dbReference type="ARBA" id="ARBA00022741"/>
    </source>
</evidence>
<dbReference type="InterPro" id="IPR008271">
    <property type="entry name" value="Ser/Thr_kinase_AS"/>
</dbReference>
<evidence type="ECO:0000256" key="23">
    <source>
        <dbReference type="PROSITE-ProRule" id="PRU10141"/>
    </source>
</evidence>
<evidence type="ECO:0000256" key="25">
    <source>
        <dbReference type="SAM" id="SignalP"/>
    </source>
</evidence>
<dbReference type="PROSITE" id="PS50011">
    <property type="entry name" value="PROTEIN_KINASE_DOM"/>
    <property type="match status" value="1"/>
</dbReference>
<keyword evidence="15" id="KW-0418">Kinase</keyword>
<dbReference type="GeneID" id="18595473"/>
<dbReference type="PANTHER" id="PTHR48053:SF151">
    <property type="entry name" value="OS02G0216000 PROTEIN"/>
    <property type="match status" value="1"/>
</dbReference>
<keyword evidence="13" id="KW-0677">Repeat</keyword>
<dbReference type="InterPro" id="IPR013210">
    <property type="entry name" value="LRR_N_plant-typ"/>
</dbReference>
<evidence type="ECO:0000256" key="10">
    <source>
        <dbReference type="ARBA" id="ARBA00022679"/>
    </source>
</evidence>
<keyword evidence="7" id="KW-0723">Serine/threonine-protein kinase</keyword>
<protein>
    <recommendedName>
        <fullName evidence="5">non-specific serine/threonine protein kinase</fullName>
        <ecNumber evidence="5">2.7.11.1</ecNumber>
    </recommendedName>
</protein>
<dbReference type="SUPFAM" id="SSF56112">
    <property type="entry name" value="Protein kinase-like (PK-like)"/>
    <property type="match status" value="1"/>
</dbReference>
<evidence type="ECO:0000256" key="18">
    <source>
        <dbReference type="ARBA" id="ARBA00023136"/>
    </source>
</evidence>
<dbReference type="InterPro" id="IPR017441">
    <property type="entry name" value="Protein_kinase_ATP_BS"/>
</dbReference>
<evidence type="ECO:0000313" key="27">
    <source>
        <dbReference type="Proteomes" id="UP000694886"/>
    </source>
</evidence>
<comment type="similarity">
    <text evidence="4">Belongs to the RLP family.</text>
</comment>
<name>A0AB32WH07_THECC</name>
<accession>A0AB32WH07</accession>
<evidence type="ECO:0000256" key="20">
    <source>
        <dbReference type="ARBA" id="ARBA00023180"/>
    </source>
</evidence>
<dbReference type="FunFam" id="3.80.10.10:FF:000111">
    <property type="entry name" value="LRR receptor-like serine/threonine-protein kinase ERECTA"/>
    <property type="match status" value="1"/>
</dbReference>
<dbReference type="CDD" id="cd14066">
    <property type="entry name" value="STKc_IRAK"/>
    <property type="match status" value="1"/>
</dbReference>
<dbReference type="EC" id="2.7.11.1" evidence="5"/>
<feature type="binding site" evidence="23">
    <location>
        <position position="624"/>
    </location>
    <ligand>
        <name>ATP</name>
        <dbReference type="ChEBI" id="CHEBI:30616"/>
    </ligand>
</feature>
<dbReference type="Gene3D" id="3.80.10.10">
    <property type="entry name" value="Ribonuclease Inhibitor"/>
    <property type="match status" value="4"/>
</dbReference>
<keyword evidence="16 23" id="KW-0067">ATP-binding</keyword>
<dbReference type="Gene3D" id="3.30.200.20">
    <property type="entry name" value="Phosphorylase Kinase, domain 1"/>
    <property type="match status" value="1"/>
</dbReference>
<dbReference type="SUPFAM" id="SSF52047">
    <property type="entry name" value="RNI-like"/>
    <property type="match status" value="2"/>
</dbReference>
<sequence>MAFIRLFFILLLRHLVSVSSNADSAYHHHRHHSLLNDKAALLEFKRSIFDPKSTLSNWEKAVPVCNFTGVTCDKRYHRVSQINLCSFGLVGKISPFISNLTGLRVLNLFENHFFGTIPPQLSSLQHLRTLMLDSNNLNGPIPNSFALLTNLTLFSVQNNSLTGPLPPSFFSNWTQLKNIDLSFNFFTGQIPAEIGNCANLWTLNLYNNQFTGQLPASLTNASLYNLDVEYNLLSGEVPSDLVRKLPKLLFLHLSYNKMTSHDNNTNLYPFFATLRNCTHLKELELAGMGLGGRLPSSIGHPTLQRLELQENRIFGSIPPEIGNLSSLSMLNLTSNLLNGTISEEIGRLSMLEQLVLSHNFFNITIPVELAKLHLGLLDLSNNNFHGEIPGSLGPLPIEISKLDKVQEMDLSSNNLSGNIFPQISSCTAVQRIDFSHNALEGQLPDSLGDLRNLESFDVSSNKISGMIPKSLSNINLTFLNLSFNNFEGMIPSGGIFNSATNMSFLGNPRLCGAASSTPICPRNKHWFRSRMFLIFIIVIVVSVLLSAVCFMIGIRRVKLMVSSRKTERSSKPPTPEIMHNFPRITYRELSEATGGFDDHKLIGTGSYGRVYRGVLQDGTSIAVKVLHLQTGNSTKSFNRECQVLKRIRHRNLIRIITACSLPDFKALVLPYMANGSLESRLYPHSESGLGSGSSDLSLIQRVSICSDIAEGMAYLHHHSPVRVIHCDLKPSNVLLNDDMTALVSDFGIARLVMTVGAGNGAGTVENMGTSTANMLYGSIGYIAPEYGFGCNTSIRGDVYSFGVLVLEMVTRKRPTDEMFVGGLNLHRWVKSHYPGRVEKVVDLSLIRASRDQSPEVTRMWEVAIAELIELGILCTQETPFTRPTMLDVADDLDRLKRYLNGDTTVTFASSLGISSSTLSDD</sequence>
<dbReference type="InterPro" id="IPR011009">
    <property type="entry name" value="Kinase-like_dom_sf"/>
</dbReference>
<dbReference type="InterPro" id="IPR032675">
    <property type="entry name" value="LRR_dom_sf"/>
</dbReference>
<dbReference type="SMART" id="SM00369">
    <property type="entry name" value="LRR_TYP"/>
    <property type="match status" value="6"/>
</dbReference>
<reference evidence="27" key="1">
    <citation type="journal article" date="1997" name="Nucleic Acids Res.">
        <title>tRNAscan-SE: a program for improved detection of transfer RNA genes in genomic sequence.</title>
        <authorList>
            <person name="Lowe T.M."/>
            <person name="Eddy S.R."/>
        </authorList>
    </citation>
    <scope>NUCLEOTIDE SEQUENCE [LARGE SCALE GENOMIC DNA]</scope>
    <source>
        <strain evidence="27">r\B97-61/B2</strain>
    </source>
</reference>
<feature type="transmembrane region" description="Helical" evidence="24">
    <location>
        <begin position="531"/>
        <end position="554"/>
    </location>
</feature>
<evidence type="ECO:0000256" key="5">
    <source>
        <dbReference type="ARBA" id="ARBA00012513"/>
    </source>
</evidence>
<dbReference type="Gene3D" id="1.10.510.10">
    <property type="entry name" value="Transferase(Phosphotransferase) domain 1"/>
    <property type="match status" value="1"/>
</dbReference>
<dbReference type="FunFam" id="1.10.510.10:FF:000358">
    <property type="entry name" value="Putative leucine-rich repeat receptor-like serine/threonine-protein kinase"/>
    <property type="match status" value="1"/>
</dbReference>
<evidence type="ECO:0000256" key="13">
    <source>
        <dbReference type="ARBA" id="ARBA00022737"/>
    </source>
</evidence>
<dbReference type="PROSITE" id="PS00107">
    <property type="entry name" value="PROTEIN_KINASE_ATP"/>
    <property type="match status" value="1"/>
</dbReference>
<dbReference type="InterPro" id="IPR051716">
    <property type="entry name" value="Plant_RL_S/T_kinase"/>
</dbReference>
<dbReference type="Pfam" id="PF07714">
    <property type="entry name" value="PK_Tyr_Ser-Thr"/>
    <property type="match status" value="1"/>
</dbReference>
<evidence type="ECO:0000256" key="4">
    <source>
        <dbReference type="ARBA" id="ARBA00009592"/>
    </source>
</evidence>
<dbReference type="Pfam" id="PF08263">
    <property type="entry name" value="LRRNT_2"/>
    <property type="match status" value="1"/>
</dbReference>
<comment type="catalytic activity">
    <reaction evidence="21">
        <text>L-threonyl-[protein] + ATP = O-phospho-L-threonyl-[protein] + ADP + H(+)</text>
        <dbReference type="Rhea" id="RHEA:46608"/>
        <dbReference type="Rhea" id="RHEA-COMP:11060"/>
        <dbReference type="Rhea" id="RHEA-COMP:11605"/>
        <dbReference type="ChEBI" id="CHEBI:15378"/>
        <dbReference type="ChEBI" id="CHEBI:30013"/>
        <dbReference type="ChEBI" id="CHEBI:30616"/>
        <dbReference type="ChEBI" id="CHEBI:61977"/>
        <dbReference type="ChEBI" id="CHEBI:456216"/>
        <dbReference type="EC" id="2.7.11.1"/>
    </reaction>
</comment>
<evidence type="ECO:0000256" key="15">
    <source>
        <dbReference type="ARBA" id="ARBA00022777"/>
    </source>
</evidence>
<keyword evidence="11 24" id="KW-0812">Transmembrane</keyword>
<dbReference type="InterPro" id="IPR001611">
    <property type="entry name" value="Leu-rich_rpt"/>
</dbReference>
<keyword evidence="14 23" id="KW-0547">Nucleotide-binding</keyword>
<keyword evidence="12 25" id="KW-0732">Signal</keyword>
<evidence type="ECO:0000256" key="19">
    <source>
        <dbReference type="ARBA" id="ARBA00023170"/>
    </source>
</evidence>
<evidence type="ECO:0000256" key="16">
    <source>
        <dbReference type="ARBA" id="ARBA00022840"/>
    </source>
</evidence>
<evidence type="ECO:0000256" key="6">
    <source>
        <dbReference type="ARBA" id="ARBA00022475"/>
    </source>
</evidence>
<dbReference type="FunFam" id="3.80.10.10:FF:000383">
    <property type="entry name" value="Leucine-rich repeat receptor protein kinase EMS1"/>
    <property type="match status" value="1"/>
</dbReference>
<evidence type="ECO:0000256" key="24">
    <source>
        <dbReference type="SAM" id="Phobius"/>
    </source>
</evidence>
<dbReference type="InterPro" id="IPR001245">
    <property type="entry name" value="Ser-Thr/Tyr_kinase_cat_dom"/>
</dbReference>